<feature type="domain" description="AAA+ ATPase" evidence="1">
    <location>
        <begin position="32"/>
        <end position="182"/>
    </location>
</feature>
<sequence>MIRYIQNKQVRNINAINTNFVRQQYLEKLTSKNRLVGLVGQRGVGKTTLLLQYLKLHFKPYEYLYFSADDIYIINSSIYDIADEFVRLGGKIIVIDEIHKYQNWANEIKSIYDSFPDLIIRFSGSSMLNILNEKFDLSRRCVISYVKPLSFREYLSLACNIELDILNIDDILTNHNEISSNLALAYPKLYKNFLRYLQIGHYPFFIEDEDEYKNKLFNACEKIINEDIPSLNKIDYVHLSIFKKFIAKLIYSKVPFKVNISALCKEFGISNPTMITYMDILQSTKLINPVKKYSKNISKKPDKLLFSNTNLLYAFADEFGVEVNIGTLRETFFASCFEKIYYSDIGDFKVDDNIYEIGGKNKSFKQIKDIQNAYLVIDTDYSMEKNKIPLWLFGLLY</sequence>
<dbReference type="GeneID" id="83544304"/>
<dbReference type="OrthoDB" id="9768467at2"/>
<dbReference type="InterPro" id="IPR003593">
    <property type="entry name" value="AAA+_ATPase"/>
</dbReference>
<reference evidence="4" key="1">
    <citation type="submission" date="2016-10" db="EMBL/GenBank/DDBJ databases">
        <authorList>
            <person name="Varghese N."/>
            <person name="Submissions S."/>
        </authorList>
    </citation>
    <scope>NUCLEOTIDE SEQUENCE [LARGE SCALE GENOMIC DNA]</scope>
    <source>
        <strain evidence="4">DSM 24204</strain>
    </source>
</reference>
<protein>
    <submittedName>
        <fullName evidence="2">AAA family ATPase</fullName>
    </submittedName>
</protein>
<proteinExistence type="predicted"/>
<dbReference type="EMBL" id="FOBN01000031">
    <property type="protein sequence ID" value="SEM62529.1"/>
    <property type="molecule type" value="Genomic_DNA"/>
</dbReference>
<evidence type="ECO:0000313" key="2">
    <source>
        <dbReference type="EMBL" id="MDP8086355.1"/>
    </source>
</evidence>
<reference evidence="3" key="2">
    <citation type="submission" date="2016-10" db="EMBL/GenBank/DDBJ databases">
        <authorList>
            <person name="de Groot N.N."/>
        </authorList>
    </citation>
    <scope>NUCLEOTIDE SEQUENCE [LARGE SCALE GENOMIC DNA]</scope>
    <source>
        <strain evidence="3">DSM 24204</strain>
    </source>
</reference>
<organism evidence="3 4">
    <name type="scientific">Phocoenobacter skyensis</name>
    <dbReference type="NCBI Taxonomy" id="97481"/>
    <lineage>
        <taxon>Bacteria</taxon>
        <taxon>Pseudomonadati</taxon>
        <taxon>Pseudomonadota</taxon>
        <taxon>Gammaproteobacteria</taxon>
        <taxon>Pasteurellales</taxon>
        <taxon>Pasteurellaceae</taxon>
        <taxon>Phocoenobacter</taxon>
    </lineage>
</organism>
<dbReference type="STRING" id="97481.SAMN05444853_13114"/>
<evidence type="ECO:0000313" key="3">
    <source>
        <dbReference type="EMBL" id="SEM62529.1"/>
    </source>
</evidence>
<dbReference type="Proteomes" id="UP000198883">
    <property type="component" value="Unassembled WGS sequence"/>
</dbReference>
<dbReference type="EMBL" id="JASAVS010000032">
    <property type="protein sequence ID" value="MDP8086355.1"/>
    <property type="molecule type" value="Genomic_DNA"/>
</dbReference>
<dbReference type="PANTHER" id="PTHR42990:SF1">
    <property type="entry name" value="AAA+ ATPASE DOMAIN-CONTAINING PROTEIN"/>
    <property type="match status" value="1"/>
</dbReference>
<dbReference type="Proteomes" id="UP001224812">
    <property type="component" value="Unassembled WGS sequence"/>
</dbReference>
<dbReference type="InterPro" id="IPR027417">
    <property type="entry name" value="P-loop_NTPase"/>
</dbReference>
<dbReference type="PANTHER" id="PTHR42990">
    <property type="entry name" value="ATPASE"/>
    <property type="match status" value="1"/>
</dbReference>
<dbReference type="RefSeq" id="WP_090923243.1">
    <property type="nucleotide sequence ID" value="NZ_CP016180.1"/>
</dbReference>
<keyword evidence="5" id="KW-1185">Reference proteome</keyword>
<name>A0A1H7ZYF2_9PAST</name>
<evidence type="ECO:0000313" key="5">
    <source>
        <dbReference type="Proteomes" id="UP001224812"/>
    </source>
</evidence>
<dbReference type="SMART" id="SM00382">
    <property type="entry name" value="AAA"/>
    <property type="match status" value="1"/>
</dbReference>
<reference evidence="2 5" key="3">
    <citation type="journal article" date="2023" name="Front. Microbiol.">
        <title>Phylogeography and host specificity of Pasteurellaceae pathogenic to sea-farmed fish in the north-east Atlantic.</title>
        <authorList>
            <person name="Gulla S."/>
            <person name="Colquhoun D.J."/>
            <person name="Olsen A.B."/>
            <person name="Spilsberg B."/>
            <person name="Lagesen K."/>
            <person name="Aakesson C.P."/>
            <person name="Strom S."/>
            <person name="Manji F."/>
            <person name="Birkbeck T.H."/>
            <person name="Nilsen H.K."/>
        </authorList>
    </citation>
    <scope>NUCLEOTIDE SEQUENCE [LARGE SCALE GENOMIC DNA]</scope>
    <source>
        <strain evidence="2 5">VIO11850</strain>
    </source>
</reference>
<evidence type="ECO:0000259" key="1">
    <source>
        <dbReference type="SMART" id="SM00382"/>
    </source>
</evidence>
<dbReference type="SUPFAM" id="SSF52540">
    <property type="entry name" value="P-loop containing nucleoside triphosphate hydrolases"/>
    <property type="match status" value="1"/>
</dbReference>
<dbReference type="AlphaFoldDB" id="A0A1H7ZYF2"/>
<evidence type="ECO:0000313" key="4">
    <source>
        <dbReference type="Proteomes" id="UP000198883"/>
    </source>
</evidence>
<dbReference type="Gene3D" id="3.40.50.300">
    <property type="entry name" value="P-loop containing nucleotide triphosphate hydrolases"/>
    <property type="match status" value="1"/>
</dbReference>
<gene>
    <name evidence="2" type="ORF">QJT92_10540</name>
    <name evidence="3" type="ORF">SAMN05444853_13114</name>
</gene>
<accession>A0A1H7ZYF2</accession>
<dbReference type="InterPro" id="IPR041682">
    <property type="entry name" value="AAA_14"/>
</dbReference>
<dbReference type="Pfam" id="PF13173">
    <property type="entry name" value="AAA_14"/>
    <property type="match status" value="1"/>
</dbReference>